<dbReference type="HOGENOM" id="CLU_125038_0_0_1"/>
<name>A0A067LXJ1_BOTB1</name>
<evidence type="ECO:0000313" key="2">
    <source>
        <dbReference type="Proteomes" id="UP000027195"/>
    </source>
</evidence>
<sequence length="140" mass="15846">MGFWSPMHLHGFQCPTPDSRVDPGIFFHEALTTLSAIDWVARHHAFPDARIAVMCDNQNTVDMFNSLHARSPVLNPILLTAVDLMVEFNFKLRVFWIKGEHNRVADALSHFDNDVALDLEPSLIISTFAPPRLTLGPQRK</sequence>
<dbReference type="Proteomes" id="UP000027195">
    <property type="component" value="Unassembled WGS sequence"/>
</dbReference>
<dbReference type="OrthoDB" id="3249498at2759"/>
<dbReference type="AlphaFoldDB" id="A0A067LXJ1"/>
<dbReference type="InParanoid" id="A0A067LXJ1"/>
<organism evidence="1 2">
    <name type="scientific">Botryobasidium botryosum (strain FD-172 SS1)</name>
    <dbReference type="NCBI Taxonomy" id="930990"/>
    <lineage>
        <taxon>Eukaryota</taxon>
        <taxon>Fungi</taxon>
        <taxon>Dikarya</taxon>
        <taxon>Basidiomycota</taxon>
        <taxon>Agaricomycotina</taxon>
        <taxon>Agaricomycetes</taxon>
        <taxon>Cantharellales</taxon>
        <taxon>Botryobasidiaceae</taxon>
        <taxon>Botryobasidium</taxon>
    </lineage>
</organism>
<gene>
    <name evidence="1" type="ORF">BOTBODRAFT_119105</name>
</gene>
<protein>
    <recommendedName>
        <fullName evidence="3">RNase H type-1 domain-containing protein</fullName>
    </recommendedName>
</protein>
<reference evidence="2" key="1">
    <citation type="journal article" date="2014" name="Proc. Natl. Acad. Sci. U.S.A.">
        <title>Extensive sampling of basidiomycete genomes demonstrates inadequacy of the white-rot/brown-rot paradigm for wood decay fungi.</title>
        <authorList>
            <person name="Riley R."/>
            <person name="Salamov A.A."/>
            <person name="Brown D.W."/>
            <person name="Nagy L.G."/>
            <person name="Floudas D."/>
            <person name="Held B.W."/>
            <person name="Levasseur A."/>
            <person name="Lombard V."/>
            <person name="Morin E."/>
            <person name="Otillar R."/>
            <person name="Lindquist E.A."/>
            <person name="Sun H."/>
            <person name="LaButti K.M."/>
            <person name="Schmutz J."/>
            <person name="Jabbour D."/>
            <person name="Luo H."/>
            <person name="Baker S.E."/>
            <person name="Pisabarro A.G."/>
            <person name="Walton J.D."/>
            <person name="Blanchette R.A."/>
            <person name="Henrissat B."/>
            <person name="Martin F."/>
            <person name="Cullen D."/>
            <person name="Hibbett D.S."/>
            <person name="Grigoriev I.V."/>
        </authorList>
    </citation>
    <scope>NUCLEOTIDE SEQUENCE [LARGE SCALE GENOMIC DNA]</scope>
    <source>
        <strain evidence="2">FD-172 SS1</strain>
    </source>
</reference>
<keyword evidence="2" id="KW-1185">Reference proteome</keyword>
<dbReference type="EMBL" id="KL198095">
    <property type="protein sequence ID" value="KDQ08108.1"/>
    <property type="molecule type" value="Genomic_DNA"/>
</dbReference>
<evidence type="ECO:0008006" key="3">
    <source>
        <dbReference type="Google" id="ProtNLM"/>
    </source>
</evidence>
<evidence type="ECO:0000313" key="1">
    <source>
        <dbReference type="EMBL" id="KDQ08108.1"/>
    </source>
</evidence>
<proteinExistence type="predicted"/>
<accession>A0A067LXJ1</accession>
<dbReference type="STRING" id="930990.A0A067LXJ1"/>